<name>A0A0F9D690_9ZZZZ</name>
<accession>A0A0F9D690</accession>
<dbReference type="EMBL" id="LAZR01033033">
    <property type="protein sequence ID" value="KKL49226.1"/>
    <property type="molecule type" value="Genomic_DNA"/>
</dbReference>
<proteinExistence type="predicted"/>
<protein>
    <submittedName>
        <fullName evidence="1">Uncharacterized protein</fullName>
    </submittedName>
</protein>
<evidence type="ECO:0000313" key="1">
    <source>
        <dbReference type="EMBL" id="KKL49226.1"/>
    </source>
</evidence>
<gene>
    <name evidence="1" type="ORF">LCGC14_2317620</name>
</gene>
<organism evidence="1">
    <name type="scientific">marine sediment metagenome</name>
    <dbReference type="NCBI Taxonomy" id="412755"/>
    <lineage>
        <taxon>unclassified sequences</taxon>
        <taxon>metagenomes</taxon>
        <taxon>ecological metagenomes</taxon>
    </lineage>
</organism>
<comment type="caution">
    <text evidence="1">The sequence shown here is derived from an EMBL/GenBank/DDBJ whole genome shotgun (WGS) entry which is preliminary data.</text>
</comment>
<dbReference type="AlphaFoldDB" id="A0A0F9D690"/>
<reference evidence="1" key="1">
    <citation type="journal article" date="2015" name="Nature">
        <title>Complex archaea that bridge the gap between prokaryotes and eukaryotes.</title>
        <authorList>
            <person name="Spang A."/>
            <person name="Saw J.H."/>
            <person name="Jorgensen S.L."/>
            <person name="Zaremba-Niedzwiedzka K."/>
            <person name="Martijn J."/>
            <person name="Lind A.E."/>
            <person name="van Eijk R."/>
            <person name="Schleper C."/>
            <person name="Guy L."/>
            <person name="Ettema T.J."/>
        </authorList>
    </citation>
    <scope>NUCLEOTIDE SEQUENCE</scope>
</reference>
<sequence length="108" mass="12766">MWYPENIIMKHKSPYKILKVVGNGHIGFLKEYIGYYCLVIPLKIKTSEEGHKLRSACIQRTEYCQFAFMGQNCRIYTNGLTEHIKPIIPLIKNRIFNDCIKNPRKYLK</sequence>